<gene>
    <name evidence="2" type="ORF">MJB10_16695</name>
</gene>
<organism evidence="2 3">
    <name type="scientific">Paenibacillus roseopurpureus</name>
    <dbReference type="NCBI Taxonomy" id="2918901"/>
    <lineage>
        <taxon>Bacteria</taxon>
        <taxon>Bacillati</taxon>
        <taxon>Bacillota</taxon>
        <taxon>Bacilli</taxon>
        <taxon>Bacillales</taxon>
        <taxon>Paenibacillaceae</taxon>
        <taxon>Paenibacillus</taxon>
    </lineage>
</organism>
<dbReference type="AlphaFoldDB" id="A0AA96RIZ0"/>
<keyword evidence="3" id="KW-1185">Reference proteome</keyword>
<accession>A0AA96RIZ0</accession>
<evidence type="ECO:0000313" key="2">
    <source>
        <dbReference type="EMBL" id="WNR42754.1"/>
    </source>
</evidence>
<dbReference type="KEGG" id="proo:MJB10_16695"/>
<protein>
    <submittedName>
        <fullName evidence="2">Uncharacterized protein</fullName>
    </submittedName>
</protein>
<proteinExistence type="predicted"/>
<reference evidence="2" key="1">
    <citation type="submission" date="2022-02" db="EMBL/GenBank/DDBJ databases">
        <title>Paenibacillus sp. MBLB1832 Whole Genome Shotgun Sequencing.</title>
        <authorList>
            <person name="Hwang C.Y."/>
            <person name="Cho E.-S."/>
            <person name="Seo M.-J."/>
        </authorList>
    </citation>
    <scope>NUCLEOTIDE SEQUENCE</scope>
    <source>
        <strain evidence="2">MBLB1832</strain>
    </source>
</reference>
<sequence length="101" mass="11167">MEASARRLGLADSSSLNFNMQAAFIFLGIDKAVFAEQVQAGKSFAEITKDHGISRQKLVDTLMSDFTAKIDDVKAKGDITQKQTDQKKQARTPLLPLHPQF</sequence>
<name>A0AA96RIZ0_9BACL</name>
<evidence type="ECO:0000313" key="3">
    <source>
        <dbReference type="Proteomes" id="UP001304650"/>
    </source>
</evidence>
<feature type="region of interest" description="Disordered" evidence="1">
    <location>
        <begin position="79"/>
        <end position="101"/>
    </location>
</feature>
<feature type="compositionally biased region" description="Basic and acidic residues" evidence="1">
    <location>
        <begin position="79"/>
        <end position="88"/>
    </location>
</feature>
<evidence type="ECO:0000256" key="1">
    <source>
        <dbReference type="SAM" id="MobiDB-lite"/>
    </source>
</evidence>
<dbReference type="EMBL" id="CP130319">
    <property type="protein sequence ID" value="WNR42754.1"/>
    <property type="molecule type" value="Genomic_DNA"/>
</dbReference>
<dbReference type="Proteomes" id="UP001304650">
    <property type="component" value="Chromosome"/>
</dbReference>
<dbReference type="RefSeq" id="WP_314796473.1">
    <property type="nucleotide sequence ID" value="NZ_CP130319.1"/>
</dbReference>